<evidence type="ECO:0000256" key="1">
    <source>
        <dbReference type="ARBA" id="ARBA00009986"/>
    </source>
</evidence>
<proteinExistence type="inferred from homology"/>
<reference evidence="8" key="1">
    <citation type="submission" date="2022-04" db="EMBL/GenBank/DDBJ databases">
        <title>Carnegiea gigantea Genome sequencing and assembly v2.</title>
        <authorList>
            <person name="Copetti D."/>
            <person name="Sanderson M.J."/>
            <person name="Burquez A."/>
            <person name="Wojciechowski M.F."/>
        </authorList>
    </citation>
    <scope>NUCLEOTIDE SEQUENCE</scope>
    <source>
        <strain evidence="8">SGP5-SGP5p</strain>
        <tissue evidence="8">Aerial part</tissue>
    </source>
</reference>
<dbReference type="InterPro" id="IPR012394">
    <property type="entry name" value="Aldehyde_DH_NAD(P)"/>
</dbReference>
<dbReference type="Pfam" id="PF00171">
    <property type="entry name" value="Aldedh"/>
    <property type="match status" value="1"/>
</dbReference>
<dbReference type="InterPro" id="IPR016163">
    <property type="entry name" value="Ald_DH_C"/>
</dbReference>
<feature type="active site" evidence="6">
    <location>
        <position position="207"/>
    </location>
</feature>
<evidence type="ECO:0000256" key="4">
    <source>
        <dbReference type="ARBA" id="ARBA00049194"/>
    </source>
</evidence>
<comment type="similarity">
    <text evidence="1 5">Belongs to the aldehyde dehydrogenase family.</text>
</comment>
<evidence type="ECO:0000256" key="6">
    <source>
        <dbReference type="PIRSR" id="PIRSR036492-1"/>
    </source>
</evidence>
<comment type="caution">
    <text evidence="8">The sequence shown here is derived from an EMBL/GenBank/DDBJ whole genome shotgun (WGS) entry which is preliminary data.</text>
</comment>
<dbReference type="PIRSF" id="PIRSF036492">
    <property type="entry name" value="ALDH"/>
    <property type="match status" value="1"/>
</dbReference>
<dbReference type="Gene3D" id="3.40.309.10">
    <property type="entry name" value="Aldehyde Dehydrogenase, Chain A, domain 2"/>
    <property type="match status" value="1"/>
</dbReference>
<evidence type="ECO:0000313" key="8">
    <source>
        <dbReference type="EMBL" id="KAJ8449487.1"/>
    </source>
</evidence>
<sequence length="483" mass="53906">MEGDLEQLRDYFRSGKTKDASWRRTQLKGLQKFIVEREDDILHALKLDLGKHPVESYRDEVGTLTKDISVALDNLSNWMSGKKIKLPLGAFPTDAKLVPEPLGLVLIISTWNFPFGLSLEPLIGAIAAGNTAVLQPSQLAPASSALLADAIPAYLDNRAVKIVQGGVDVTQSLLQFKWDKIFFTGGSRVGRIIMAAAVEHLTPITLELGGKCPAIIDSLPESFRRQVMLKRIISAKFGTCSGQACIAVDYILVEKRYATTLVELLKGTIKEMFGENAKENVARIINKHHFDRLKGLLNEPCVKDSIIYGGSMDEDKLFIEPTILVDPPLDASIMKEEIFGPLLPVITLDNIADSIAFVNSRPKALTIYCFTMNDKFVQRLASETSSGALMFNDTIVQYAADTIPFGGVGESGFGRYHGKFSFDTFSHEKPVIKRPYFPDFWFRYPPWSNKKLELFRAAYAFNYLRILLVALGLKRPRPFSDRF</sequence>
<dbReference type="InterPro" id="IPR016161">
    <property type="entry name" value="Ald_DH/histidinol_DH"/>
</dbReference>
<dbReference type="AlphaFoldDB" id="A0A9Q1QP84"/>
<comment type="catalytic activity">
    <reaction evidence="4">
        <text>an aldehyde + NAD(+) + H2O = a carboxylate + NADH + 2 H(+)</text>
        <dbReference type="Rhea" id="RHEA:16185"/>
        <dbReference type="ChEBI" id="CHEBI:15377"/>
        <dbReference type="ChEBI" id="CHEBI:15378"/>
        <dbReference type="ChEBI" id="CHEBI:17478"/>
        <dbReference type="ChEBI" id="CHEBI:29067"/>
        <dbReference type="ChEBI" id="CHEBI:57540"/>
        <dbReference type="ChEBI" id="CHEBI:57945"/>
        <dbReference type="EC" id="1.2.1.3"/>
    </reaction>
</comment>
<evidence type="ECO:0000256" key="3">
    <source>
        <dbReference type="ARBA" id="ARBA00023027"/>
    </source>
</evidence>
<keyword evidence="3" id="KW-0520">NAD</keyword>
<dbReference type="EMBL" id="JAKOGI010000021">
    <property type="protein sequence ID" value="KAJ8449487.1"/>
    <property type="molecule type" value="Genomic_DNA"/>
</dbReference>
<evidence type="ECO:0000256" key="5">
    <source>
        <dbReference type="PIRNR" id="PIRNR036492"/>
    </source>
</evidence>
<dbReference type="GO" id="GO:0004029">
    <property type="term" value="F:aldehyde dehydrogenase (NAD+) activity"/>
    <property type="evidence" value="ECO:0007669"/>
    <property type="project" value="UniProtKB-EC"/>
</dbReference>
<keyword evidence="2 5" id="KW-0560">Oxidoreductase</keyword>
<evidence type="ECO:0000256" key="2">
    <source>
        <dbReference type="ARBA" id="ARBA00023002"/>
    </source>
</evidence>
<dbReference type="InterPro" id="IPR016162">
    <property type="entry name" value="Ald_DH_N"/>
</dbReference>
<evidence type="ECO:0000313" key="9">
    <source>
        <dbReference type="Proteomes" id="UP001153076"/>
    </source>
</evidence>
<dbReference type="GO" id="GO:0006081">
    <property type="term" value="P:aldehyde metabolic process"/>
    <property type="evidence" value="ECO:0007669"/>
    <property type="project" value="InterPro"/>
</dbReference>
<feature type="domain" description="Aldehyde dehydrogenase" evidence="7">
    <location>
        <begin position="12"/>
        <end position="429"/>
    </location>
</feature>
<name>A0A9Q1QP84_9CARY</name>
<dbReference type="GO" id="GO:0009737">
    <property type="term" value="P:response to abscisic acid"/>
    <property type="evidence" value="ECO:0007669"/>
    <property type="project" value="UniProtKB-ARBA"/>
</dbReference>
<gene>
    <name evidence="8" type="ORF">Cgig2_002284</name>
</gene>
<dbReference type="InterPro" id="IPR015590">
    <property type="entry name" value="Aldehyde_DH_dom"/>
</dbReference>
<dbReference type="Proteomes" id="UP001153076">
    <property type="component" value="Unassembled WGS sequence"/>
</dbReference>
<protein>
    <recommendedName>
        <fullName evidence="5">Aldehyde dehydrogenase</fullName>
    </recommendedName>
</protein>
<dbReference type="OrthoDB" id="440325at2759"/>
<evidence type="ECO:0000259" key="7">
    <source>
        <dbReference type="Pfam" id="PF00171"/>
    </source>
</evidence>
<dbReference type="PANTHER" id="PTHR43570">
    <property type="entry name" value="ALDEHYDE DEHYDROGENASE"/>
    <property type="match status" value="1"/>
</dbReference>
<dbReference type="PANTHER" id="PTHR43570:SF30">
    <property type="entry name" value="ALDEHYDE DEHYDROGENASE"/>
    <property type="match status" value="1"/>
</dbReference>
<accession>A0A9Q1QP84</accession>
<dbReference type="SUPFAM" id="SSF53720">
    <property type="entry name" value="ALDH-like"/>
    <property type="match status" value="1"/>
</dbReference>
<feature type="active site" evidence="6">
    <location>
        <position position="245"/>
    </location>
</feature>
<dbReference type="Gene3D" id="3.40.605.10">
    <property type="entry name" value="Aldehyde Dehydrogenase, Chain A, domain 1"/>
    <property type="match status" value="1"/>
</dbReference>
<keyword evidence="9" id="KW-1185">Reference proteome</keyword>
<dbReference type="FunFam" id="3.40.309.10:FF:000003">
    <property type="entry name" value="Aldehyde dehydrogenase"/>
    <property type="match status" value="1"/>
</dbReference>
<organism evidence="8 9">
    <name type="scientific">Carnegiea gigantea</name>
    <dbReference type="NCBI Taxonomy" id="171969"/>
    <lineage>
        <taxon>Eukaryota</taxon>
        <taxon>Viridiplantae</taxon>
        <taxon>Streptophyta</taxon>
        <taxon>Embryophyta</taxon>
        <taxon>Tracheophyta</taxon>
        <taxon>Spermatophyta</taxon>
        <taxon>Magnoliopsida</taxon>
        <taxon>eudicotyledons</taxon>
        <taxon>Gunneridae</taxon>
        <taxon>Pentapetalae</taxon>
        <taxon>Caryophyllales</taxon>
        <taxon>Cactineae</taxon>
        <taxon>Cactaceae</taxon>
        <taxon>Cactoideae</taxon>
        <taxon>Echinocereeae</taxon>
        <taxon>Carnegiea</taxon>
    </lineage>
</organism>
<dbReference type="FunFam" id="3.40.605.10:FF:000004">
    <property type="entry name" value="Aldehyde dehydrogenase"/>
    <property type="match status" value="1"/>
</dbReference>
<dbReference type="GO" id="GO:0005737">
    <property type="term" value="C:cytoplasm"/>
    <property type="evidence" value="ECO:0007669"/>
    <property type="project" value="TreeGrafter"/>
</dbReference>